<gene>
    <name evidence="3" type="ORF">AREALGSMS7_01640</name>
</gene>
<dbReference type="PROSITE" id="PS51913">
    <property type="entry name" value="HTH_HARE"/>
    <property type="match status" value="1"/>
</dbReference>
<dbReference type="AlphaFoldDB" id="A0A221UV91"/>
<dbReference type="EMBL" id="CP022515">
    <property type="protein sequence ID" value="ASO05108.1"/>
    <property type="molecule type" value="Genomic_DNA"/>
</dbReference>
<evidence type="ECO:0000313" key="4">
    <source>
        <dbReference type="Proteomes" id="UP000204551"/>
    </source>
</evidence>
<dbReference type="Pfam" id="PF20815">
    <property type="entry name" value="GIY_YIG_2"/>
    <property type="match status" value="1"/>
</dbReference>
<dbReference type="Proteomes" id="UP000204551">
    <property type="component" value="Chromosome"/>
</dbReference>
<name>A0A221UV91_9FLAO</name>
<keyword evidence="3" id="KW-0378">Hydrolase</keyword>
<dbReference type="GO" id="GO:0006355">
    <property type="term" value="P:regulation of DNA-templated transcription"/>
    <property type="evidence" value="ECO:0007669"/>
    <property type="project" value="InterPro"/>
</dbReference>
<protein>
    <submittedName>
        <fullName evidence="3">HB1, ASXL, restriction endonuclease HTH domain</fullName>
    </submittedName>
</protein>
<feature type="domain" description="HTH HARE-type" evidence="2">
    <location>
        <begin position="1"/>
        <end position="69"/>
    </location>
</feature>
<reference evidence="3 4" key="1">
    <citation type="submission" date="2017-07" db="EMBL/GenBank/DDBJ databases">
        <title>Genome Sequence of Arenibacter algicola Strain SMS7 Isolated from a culture of the Diatom Skeletonema marinoi.</title>
        <authorList>
            <person name="Topel M."/>
            <person name="Pinder M.I.M."/>
            <person name="Johansson O.N."/>
            <person name="Kourtchenko O."/>
            <person name="Godhe A."/>
            <person name="Clarke A.K."/>
        </authorList>
    </citation>
    <scope>NUCLEOTIDE SEQUENCE [LARGE SCALE GENOMIC DNA]</scope>
    <source>
        <strain evidence="3 4">SMS7</strain>
    </source>
</reference>
<evidence type="ECO:0000259" key="2">
    <source>
        <dbReference type="PROSITE" id="PS51913"/>
    </source>
</evidence>
<dbReference type="RefSeq" id="WP_093977936.1">
    <property type="nucleotide sequence ID" value="NZ_CP022515.1"/>
</dbReference>
<dbReference type="KEGG" id="aalg:AREALGSMS7_01640"/>
<sequence>MTLHEAIQQVLKEKARWMSASEIAEILNRNGLYCKSDGSKIKGGQISARVNNYPQLFTKLNGVISLKSPTDIPAIKTKKAPTNRVIVKSDNNTSAFTKTLMKPKNFTAIQKVENKVPDRPGLYCIRIVNPKSLKPLFAEVLQRRNHNIIYIGLASKSLKRRFLGQELRATGHGTFFRSLGAILGYTPQKGSLMGMKNQNNYKFSTKHQEEIIGWINKNLIINWVEVNGNLKSIEKELLKTYLPLLNLAGNPRKLIEVSQLRDKCKHIARGND</sequence>
<keyword evidence="1" id="KW-0804">Transcription</keyword>
<evidence type="ECO:0000313" key="3">
    <source>
        <dbReference type="EMBL" id="ASO05108.1"/>
    </source>
</evidence>
<proteinExistence type="predicted"/>
<keyword evidence="3" id="KW-0540">Nuclease</keyword>
<dbReference type="GO" id="GO:0004519">
    <property type="term" value="F:endonuclease activity"/>
    <property type="evidence" value="ECO:0007669"/>
    <property type="project" value="UniProtKB-KW"/>
</dbReference>
<keyword evidence="3" id="KW-0255">Endonuclease</keyword>
<accession>A0A221UV91</accession>
<organism evidence="3 4">
    <name type="scientific">Arenibacter algicola</name>
    <dbReference type="NCBI Taxonomy" id="616991"/>
    <lineage>
        <taxon>Bacteria</taxon>
        <taxon>Pseudomonadati</taxon>
        <taxon>Bacteroidota</taxon>
        <taxon>Flavobacteriia</taxon>
        <taxon>Flavobacteriales</taxon>
        <taxon>Flavobacteriaceae</taxon>
        <taxon>Arenibacter</taxon>
    </lineage>
</organism>
<evidence type="ECO:0000256" key="1">
    <source>
        <dbReference type="ARBA" id="ARBA00023163"/>
    </source>
</evidence>
<dbReference type="InterPro" id="IPR007759">
    <property type="entry name" value="Asxl_HARE-HTH"/>
</dbReference>
<dbReference type="Pfam" id="PF05066">
    <property type="entry name" value="HARE-HTH"/>
    <property type="match status" value="1"/>
</dbReference>
<dbReference type="InterPro" id="IPR049311">
    <property type="entry name" value="GIY_YIG_cat"/>
</dbReference>